<evidence type="ECO:0000256" key="10">
    <source>
        <dbReference type="NCBIfam" id="TIGR00767"/>
    </source>
</evidence>
<dbReference type="SMART" id="SM00382">
    <property type="entry name" value="AAA"/>
    <property type="match status" value="1"/>
</dbReference>
<dbReference type="SUPFAM" id="SSF52540">
    <property type="entry name" value="P-loop containing nucleoside triphosphate hydrolases"/>
    <property type="match status" value="1"/>
</dbReference>
<name>E0XRT3_9GAMM</name>
<dbReference type="GO" id="GO:0004386">
    <property type="term" value="F:helicase activity"/>
    <property type="evidence" value="ECO:0007669"/>
    <property type="project" value="UniProtKB-UniRule"/>
</dbReference>
<evidence type="ECO:0000256" key="9">
    <source>
        <dbReference type="HAMAP-Rule" id="MF_01884"/>
    </source>
</evidence>
<keyword evidence="4 9" id="KW-0347">Helicase</keyword>
<feature type="binding site" evidence="9">
    <location>
        <begin position="169"/>
        <end position="174"/>
    </location>
    <ligand>
        <name>ATP</name>
        <dbReference type="ChEBI" id="CHEBI:30616"/>
    </ligand>
</feature>
<evidence type="ECO:0000256" key="11">
    <source>
        <dbReference type="PROSITE-ProRule" id="PRU01203"/>
    </source>
</evidence>
<dbReference type="CDD" id="cd01128">
    <property type="entry name" value="rho_factor_C"/>
    <property type="match status" value="1"/>
</dbReference>
<feature type="binding site" evidence="9">
    <location>
        <begin position="181"/>
        <end position="186"/>
    </location>
    <ligand>
        <name>ATP</name>
        <dbReference type="ChEBI" id="CHEBI:30616"/>
    </ligand>
</feature>
<organism evidence="13">
    <name type="scientific">uncultured gamma proteobacterium HF0070_03O15</name>
    <dbReference type="NCBI Taxonomy" id="710982"/>
    <lineage>
        <taxon>Bacteria</taxon>
        <taxon>Pseudomonadati</taxon>
        <taxon>Pseudomonadota</taxon>
        <taxon>Gammaproteobacteria</taxon>
        <taxon>environmental samples</taxon>
    </lineage>
</organism>
<comment type="similarity">
    <text evidence="9 11">Belongs to the Rho family.</text>
</comment>
<dbReference type="InterPro" id="IPR011129">
    <property type="entry name" value="CSD"/>
</dbReference>
<dbReference type="PANTHER" id="PTHR46425:SF1">
    <property type="entry name" value="TRANSCRIPTION TERMINATION FACTOR RHO"/>
    <property type="match status" value="1"/>
</dbReference>
<proteinExistence type="inferred from homology"/>
<evidence type="ECO:0000313" key="13">
    <source>
        <dbReference type="EMBL" id="ADI17124.1"/>
    </source>
</evidence>
<dbReference type="Pfam" id="PF07498">
    <property type="entry name" value="Rho_N"/>
    <property type="match status" value="1"/>
</dbReference>
<evidence type="ECO:0000256" key="5">
    <source>
        <dbReference type="ARBA" id="ARBA00022840"/>
    </source>
</evidence>
<keyword evidence="6 9" id="KW-0694">RNA-binding</keyword>
<comment type="caution">
    <text evidence="9">Lacks conserved residue(s) required for the propagation of feature annotation.</text>
</comment>
<dbReference type="EC" id="3.6.4.-" evidence="9 10"/>
<dbReference type="GO" id="GO:0006353">
    <property type="term" value="P:DNA-templated transcription termination"/>
    <property type="evidence" value="ECO:0007669"/>
    <property type="project" value="UniProtKB-UniRule"/>
</dbReference>
<evidence type="ECO:0000256" key="1">
    <source>
        <dbReference type="ARBA" id="ARBA00022472"/>
    </source>
</evidence>
<dbReference type="GO" id="GO:0008186">
    <property type="term" value="F:ATP-dependent activity, acting on RNA"/>
    <property type="evidence" value="ECO:0007669"/>
    <property type="project" value="UniProtKB-UniRule"/>
</dbReference>
<comment type="function">
    <text evidence="9">Facilitates transcription termination by a mechanism that involves Rho binding to the nascent RNA, activation of Rho's RNA-dependent ATPase activity, and release of the mRNA from the DNA template.</text>
</comment>
<dbReference type="InterPro" id="IPR011113">
    <property type="entry name" value="Rho_RNA-bd"/>
</dbReference>
<dbReference type="PANTHER" id="PTHR46425">
    <property type="entry name" value="TRANSCRIPTION TERMINATION FACTOR RHO"/>
    <property type="match status" value="1"/>
</dbReference>
<reference evidence="13" key="1">
    <citation type="journal article" date="2011" name="Environ. Microbiol.">
        <title>Time-series analyses of Monterey Bay coastal microbial picoplankton using a 'genome proxy' microarray.</title>
        <authorList>
            <person name="Rich V.I."/>
            <person name="Pham V.D."/>
            <person name="Eppley J."/>
            <person name="Shi Y."/>
            <person name="DeLong E.F."/>
        </authorList>
    </citation>
    <scope>NUCLEOTIDE SEQUENCE</scope>
</reference>
<dbReference type="GO" id="GO:0016787">
    <property type="term" value="F:hydrolase activity"/>
    <property type="evidence" value="ECO:0007669"/>
    <property type="project" value="UniProtKB-KW"/>
</dbReference>
<dbReference type="GO" id="GO:0003723">
    <property type="term" value="F:RNA binding"/>
    <property type="evidence" value="ECO:0007669"/>
    <property type="project" value="UniProtKB-UniRule"/>
</dbReference>
<dbReference type="NCBIfam" id="TIGR00767">
    <property type="entry name" value="rho"/>
    <property type="match status" value="1"/>
</dbReference>
<keyword evidence="7 9" id="KW-0805">Transcription regulation</keyword>
<dbReference type="Gene3D" id="2.40.50.140">
    <property type="entry name" value="Nucleic acid-binding proteins"/>
    <property type="match status" value="1"/>
</dbReference>
<keyword evidence="1 9" id="KW-0806">Transcription termination</keyword>
<dbReference type="AlphaFoldDB" id="E0XRT3"/>
<dbReference type="GO" id="GO:0005524">
    <property type="term" value="F:ATP binding"/>
    <property type="evidence" value="ECO:0007669"/>
    <property type="project" value="UniProtKB-UniRule"/>
</dbReference>
<evidence type="ECO:0000256" key="3">
    <source>
        <dbReference type="ARBA" id="ARBA00022801"/>
    </source>
</evidence>
<dbReference type="Pfam" id="PF07497">
    <property type="entry name" value="Rho_RNA_bind"/>
    <property type="match status" value="1"/>
</dbReference>
<dbReference type="SUPFAM" id="SSF50249">
    <property type="entry name" value="Nucleic acid-binding proteins"/>
    <property type="match status" value="1"/>
</dbReference>
<gene>
    <name evidence="9" type="primary">rho</name>
</gene>
<dbReference type="GO" id="GO:0005829">
    <property type="term" value="C:cytosol"/>
    <property type="evidence" value="ECO:0007669"/>
    <property type="project" value="UniProtKB-ARBA"/>
</dbReference>
<sequence>MNTLELKQKNTKELLAIAEEHGLKHVSRQKKADIIFNILKTISKDNKELSGGGILETLPDGFGFLRSPWGSYLAGPDDVYVSPSQIRKFNLRTGDFVVGKIRPPREQERYFALVQVETINDNEPSKTQEKIAFENLTPLFPDDRFRLETGSGSSEDISPRIIDLVAPIGKGQRGLIVSPPKAGKTLLLQNLAQSIVKNSPETHVIVLLIDERPEEVTDMQRTVDAEVVASTFDESPQRHVQVADLVIEKAKRLVEHKKDVVILLDSITRLGRAYNTVQPASGKILSGGVDSNALERPKRFYGAARNIEEGGSLTIIATALVETGSKMDDVIYEEFKGTGNMEVHLERKIAERRVFPAINILRSGTRREDLLVDKDELTRVHMLRKVLSEQEEVAATEFLISKLKNTKTNEEFFASMTKTKAKK</sequence>
<evidence type="ECO:0000256" key="7">
    <source>
        <dbReference type="ARBA" id="ARBA00023015"/>
    </source>
</evidence>
<evidence type="ECO:0000256" key="2">
    <source>
        <dbReference type="ARBA" id="ARBA00022741"/>
    </source>
</evidence>
<evidence type="ECO:0000259" key="12">
    <source>
        <dbReference type="PROSITE" id="PS51856"/>
    </source>
</evidence>
<dbReference type="InterPro" id="IPR012340">
    <property type="entry name" value="NA-bd_OB-fold"/>
</dbReference>
<dbReference type="CDD" id="cd04459">
    <property type="entry name" value="Rho_CSD"/>
    <property type="match status" value="1"/>
</dbReference>
<keyword evidence="3 9" id="KW-0378">Hydrolase</keyword>
<dbReference type="FunFam" id="3.40.50.300:FF:000072">
    <property type="entry name" value="Transcription termination factor Rho"/>
    <property type="match status" value="1"/>
</dbReference>
<dbReference type="NCBIfam" id="NF006886">
    <property type="entry name" value="PRK09376.1"/>
    <property type="match status" value="1"/>
</dbReference>
<feature type="domain" description="Rho RNA-BD" evidence="12">
    <location>
        <begin position="48"/>
        <end position="123"/>
    </location>
</feature>
<dbReference type="HAMAP" id="MF_01884">
    <property type="entry name" value="Rho"/>
    <property type="match status" value="1"/>
</dbReference>
<dbReference type="Gene3D" id="3.40.50.300">
    <property type="entry name" value="P-loop containing nucleotide triphosphate hydrolases"/>
    <property type="match status" value="1"/>
</dbReference>
<evidence type="ECO:0000256" key="4">
    <source>
        <dbReference type="ARBA" id="ARBA00022806"/>
    </source>
</evidence>
<dbReference type="PROSITE" id="PS51856">
    <property type="entry name" value="RHO_RNA_BD"/>
    <property type="match status" value="1"/>
</dbReference>
<dbReference type="SMART" id="SM00357">
    <property type="entry name" value="CSP"/>
    <property type="match status" value="1"/>
</dbReference>
<keyword evidence="8 9" id="KW-0804">Transcription</keyword>
<dbReference type="InterPro" id="IPR000194">
    <property type="entry name" value="ATPase_F1/V1/A1_a/bsu_nucl-bd"/>
</dbReference>
<protein>
    <recommendedName>
        <fullName evidence="9 10">Transcription termination factor Rho</fullName>
        <ecNumber evidence="9 10">3.6.4.-</ecNumber>
    </recommendedName>
    <alternativeName>
        <fullName evidence="9">ATP-dependent helicase Rho</fullName>
    </alternativeName>
</protein>
<dbReference type="InterPro" id="IPR027417">
    <property type="entry name" value="P-loop_NTPase"/>
</dbReference>
<dbReference type="InterPro" id="IPR036269">
    <property type="entry name" value="Rho_N_sf"/>
</dbReference>
<dbReference type="SMART" id="SM00959">
    <property type="entry name" value="Rho_N"/>
    <property type="match status" value="1"/>
</dbReference>
<dbReference type="Pfam" id="PF00006">
    <property type="entry name" value="ATP-synt_ab"/>
    <property type="match status" value="1"/>
</dbReference>
<dbReference type="InterPro" id="IPR041703">
    <property type="entry name" value="Rho_factor_ATP-bd"/>
</dbReference>
<dbReference type="InterPro" id="IPR011112">
    <property type="entry name" value="Rho-like_N"/>
</dbReference>
<keyword evidence="5 9" id="KW-0067">ATP-binding</keyword>
<evidence type="ECO:0000256" key="8">
    <source>
        <dbReference type="ARBA" id="ARBA00023163"/>
    </source>
</evidence>
<dbReference type="SUPFAM" id="SSF68912">
    <property type="entry name" value="Rho N-terminal domain-like"/>
    <property type="match status" value="1"/>
</dbReference>
<feature type="binding site" evidence="9">
    <location>
        <position position="212"/>
    </location>
    <ligand>
        <name>ATP</name>
        <dbReference type="ChEBI" id="CHEBI:30616"/>
    </ligand>
</feature>
<accession>E0XRT3</accession>
<dbReference type="InterPro" id="IPR004665">
    <property type="entry name" value="Term_rho"/>
</dbReference>
<keyword evidence="2 9" id="KW-0547">Nucleotide-binding</keyword>
<dbReference type="EMBL" id="GU474854">
    <property type="protein sequence ID" value="ADI17124.1"/>
    <property type="molecule type" value="Genomic_DNA"/>
</dbReference>
<dbReference type="InterPro" id="IPR003593">
    <property type="entry name" value="AAA+_ATPase"/>
</dbReference>
<comment type="subunit">
    <text evidence="9">Homohexamer. The homohexamer assembles into an open ring structure.</text>
</comment>
<evidence type="ECO:0000256" key="6">
    <source>
        <dbReference type="ARBA" id="ARBA00022884"/>
    </source>
</evidence>